<dbReference type="EMBL" id="CP011391">
    <property type="protein sequence ID" value="AMK55032.1"/>
    <property type="molecule type" value="Genomic_DNA"/>
</dbReference>
<dbReference type="PATRIC" id="fig|1702221.3.peg.1849"/>
<dbReference type="OrthoDB" id="9790442at2"/>
<dbReference type="GO" id="GO:0000976">
    <property type="term" value="F:transcription cis-regulatory region binding"/>
    <property type="evidence" value="ECO:0007669"/>
    <property type="project" value="TreeGrafter"/>
</dbReference>
<dbReference type="GO" id="GO:0032993">
    <property type="term" value="C:protein-DNA complex"/>
    <property type="evidence" value="ECO:0007669"/>
    <property type="project" value="TreeGrafter"/>
</dbReference>
<organism evidence="8 9">
    <name type="scientific">Faecalibaculum rodentium</name>
    <dbReference type="NCBI Taxonomy" id="1702221"/>
    <lineage>
        <taxon>Bacteria</taxon>
        <taxon>Bacillati</taxon>
        <taxon>Bacillota</taxon>
        <taxon>Erysipelotrichia</taxon>
        <taxon>Erysipelotrichales</taxon>
        <taxon>Erysipelotrichaceae</taxon>
        <taxon>Faecalibaculum</taxon>
    </lineage>
</organism>
<dbReference type="SMART" id="SM00448">
    <property type="entry name" value="REC"/>
    <property type="match status" value="1"/>
</dbReference>
<dbReference type="Pfam" id="PF00072">
    <property type="entry name" value="Response_reg"/>
    <property type="match status" value="1"/>
</dbReference>
<evidence type="ECO:0000256" key="5">
    <source>
        <dbReference type="PROSITE-ProRule" id="PRU01091"/>
    </source>
</evidence>
<dbReference type="InterPro" id="IPR001789">
    <property type="entry name" value="Sig_transdc_resp-reg_receiver"/>
</dbReference>
<dbReference type="Gene3D" id="1.10.10.10">
    <property type="entry name" value="Winged helix-like DNA-binding domain superfamily/Winged helix DNA-binding domain"/>
    <property type="match status" value="1"/>
</dbReference>
<proteinExistence type="predicted"/>
<evidence type="ECO:0000256" key="4">
    <source>
        <dbReference type="PROSITE-ProRule" id="PRU00169"/>
    </source>
</evidence>
<dbReference type="InterPro" id="IPR016032">
    <property type="entry name" value="Sig_transdc_resp-reg_C-effctor"/>
</dbReference>
<dbReference type="PANTHER" id="PTHR48111">
    <property type="entry name" value="REGULATOR OF RPOS"/>
    <property type="match status" value="1"/>
</dbReference>
<keyword evidence="9" id="KW-1185">Reference proteome</keyword>
<evidence type="ECO:0000259" key="6">
    <source>
        <dbReference type="PROSITE" id="PS50110"/>
    </source>
</evidence>
<evidence type="ECO:0000256" key="3">
    <source>
        <dbReference type="ARBA" id="ARBA00023163"/>
    </source>
</evidence>
<evidence type="ECO:0008006" key="10">
    <source>
        <dbReference type="Google" id="ProtNLM"/>
    </source>
</evidence>
<dbReference type="GO" id="GO:0006355">
    <property type="term" value="P:regulation of DNA-templated transcription"/>
    <property type="evidence" value="ECO:0007669"/>
    <property type="project" value="InterPro"/>
</dbReference>
<dbReference type="SUPFAM" id="SSF52172">
    <property type="entry name" value="CheY-like"/>
    <property type="match status" value="1"/>
</dbReference>
<dbReference type="GO" id="GO:0005829">
    <property type="term" value="C:cytosol"/>
    <property type="evidence" value="ECO:0007669"/>
    <property type="project" value="TreeGrafter"/>
</dbReference>
<dbReference type="InterPro" id="IPR011006">
    <property type="entry name" value="CheY-like_superfamily"/>
</dbReference>
<dbReference type="PANTHER" id="PTHR48111:SF43">
    <property type="entry name" value="STAGE 0 SPORULATION PROTEIN A HOMOLOG"/>
    <property type="match status" value="1"/>
</dbReference>
<protein>
    <recommendedName>
        <fullName evidence="10">DNA-binding response regulator</fullName>
    </recommendedName>
</protein>
<dbReference type="GeneID" id="78478523"/>
<dbReference type="RefSeq" id="WP_067558194.1">
    <property type="nucleotide sequence ID" value="NZ_CAJTBG010000026.1"/>
</dbReference>
<name>A0A140DWK5_9FIRM</name>
<dbReference type="PROSITE" id="PS50110">
    <property type="entry name" value="RESPONSE_REGULATORY"/>
    <property type="match status" value="1"/>
</dbReference>
<dbReference type="CDD" id="cd00383">
    <property type="entry name" value="trans_reg_C"/>
    <property type="match status" value="1"/>
</dbReference>
<dbReference type="InterPro" id="IPR001867">
    <property type="entry name" value="OmpR/PhoB-type_DNA-bd"/>
</dbReference>
<evidence type="ECO:0000259" key="7">
    <source>
        <dbReference type="PROSITE" id="PS51755"/>
    </source>
</evidence>
<dbReference type="SMART" id="SM00862">
    <property type="entry name" value="Trans_reg_C"/>
    <property type="match status" value="1"/>
</dbReference>
<dbReference type="Proteomes" id="UP000069771">
    <property type="component" value="Chromosome"/>
</dbReference>
<sequence>MYKILMVEDDMVIARKTTQFLGSWGYDAKCVEVFDRVLETVNEWNPDLVIMDVSLPYRNGFEWTRQIRLHSKVPILFLSSADDAMNIVTAVSQGADDYMTKPFDMQVLAFKIQALLRRTYDFAGKTRTLEHHGLRFNTDENTISLEGRTAELTRNEARILRMLMERRNVIVSREDLMEGLWKTDCYVDENALSVNVNRLRKKLDSIGAAGFIETKKGIGYRLCAD</sequence>
<dbReference type="Pfam" id="PF00486">
    <property type="entry name" value="Trans_reg_C"/>
    <property type="match status" value="1"/>
</dbReference>
<dbReference type="SUPFAM" id="SSF46894">
    <property type="entry name" value="C-terminal effector domain of the bipartite response regulators"/>
    <property type="match status" value="1"/>
</dbReference>
<gene>
    <name evidence="8" type="ORF">AALO17_18980</name>
</gene>
<keyword evidence="2 5" id="KW-0238">DNA-binding</keyword>
<evidence type="ECO:0000256" key="2">
    <source>
        <dbReference type="ARBA" id="ARBA00023125"/>
    </source>
</evidence>
<keyword evidence="4" id="KW-0597">Phosphoprotein</keyword>
<dbReference type="InterPro" id="IPR039420">
    <property type="entry name" value="WalR-like"/>
</dbReference>
<feature type="DNA-binding region" description="OmpR/PhoB-type" evidence="5">
    <location>
        <begin position="126"/>
        <end position="224"/>
    </location>
</feature>
<accession>A0A140DWK5</accession>
<dbReference type="Gene3D" id="3.40.50.2300">
    <property type="match status" value="1"/>
</dbReference>
<dbReference type="GO" id="GO:0000156">
    <property type="term" value="F:phosphorelay response regulator activity"/>
    <property type="evidence" value="ECO:0007669"/>
    <property type="project" value="TreeGrafter"/>
</dbReference>
<dbReference type="KEGG" id="fro:AALO17_18980"/>
<keyword evidence="1" id="KW-0805">Transcription regulation</keyword>
<keyword evidence="3" id="KW-0804">Transcription</keyword>
<feature type="domain" description="OmpR/PhoB-type" evidence="7">
    <location>
        <begin position="126"/>
        <end position="224"/>
    </location>
</feature>
<dbReference type="STRING" id="1702221.AALO17_18980"/>
<evidence type="ECO:0000313" key="8">
    <source>
        <dbReference type="EMBL" id="AMK55032.1"/>
    </source>
</evidence>
<evidence type="ECO:0000256" key="1">
    <source>
        <dbReference type="ARBA" id="ARBA00023015"/>
    </source>
</evidence>
<reference evidence="8 9" key="1">
    <citation type="journal article" date="2016" name="Gut Pathog.">
        <title>Whole genome sequencing of "Faecalibaculum rodentium" ALO17, isolated from C57BL/6J laboratory mouse feces.</title>
        <authorList>
            <person name="Lim S."/>
            <person name="Chang D.H."/>
            <person name="Ahn S."/>
            <person name="Kim B.C."/>
        </authorList>
    </citation>
    <scope>NUCLEOTIDE SEQUENCE [LARGE SCALE GENOMIC DNA]</scope>
    <source>
        <strain evidence="8 9">Alo17</strain>
    </source>
</reference>
<evidence type="ECO:0000313" key="9">
    <source>
        <dbReference type="Proteomes" id="UP000069771"/>
    </source>
</evidence>
<feature type="domain" description="Response regulatory" evidence="6">
    <location>
        <begin position="3"/>
        <end position="116"/>
    </location>
</feature>
<dbReference type="AlphaFoldDB" id="A0A140DWK5"/>
<feature type="modified residue" description="4-aspartylphosphate" evidence="4">
    <location>
        <position position="52"/>
    </location>
</feature>
<dbReference type="InterPro" id="IPR036388">
    <property type="entry name" value="WH-like_DNA-bd_sf"/>
</dbReference>
<dbReference type="PROSITE" id="PS51755">
    <property type="entry name" value="OMPR_PHOB"/>
    <property type="match status" value="1"/>
</dbReference>